<organism evidence="2 3">
    <name type="scientific">Shinella sumterensis</name>
    <dbReference type="NCBI Taxonomy" id="1967501"/>
    <lineage>
        <taxon>Bacteria</taxon>
        <taxon>Pseudomonadati</taxon>
        <taxon>Pseudomonadota</taxon>
        <taxon>Alphaproteobacteria</taxon>
        <taxon>Hyphomicrobiales</taxon>
        <taxon>Rhizobiaceae</taxon>
        <taxon>Shinella</taxon>
    </lineage>
</organism>
<evidence type="ECO:0000256" key="1">
    <source>
        <dbReference type="SAM" id="MobiDB-lite"/>
    </source>
</evidence>
<sequence>MRQKKKPLARKPEVDREADPRKAYARRNALEPQVMMPHRSDMPLSRPEKDEVVVPAMVTGKSLISGRH</sequence>
<dbReference type="EMBL" id="CP132302">
    <property type="protein sequence ID" value="WLR97506.1"/>
    <property type="molecule type" value="Genomic_DNA"/>
</dbReference>
<feature type="compositionally biased region" description="Basic and acidic residues" evidence="1">
    <location>
        <begin position="10"/>
        <end position="22"/>
    </location>
</feature>
<accession>A0AA50CLL3</accession>
<feature type="compositionally biased region" description="Basic and acidic residues" evidence="1">
    <location>
        <begin position="38"/>
        <end position="52"/>
    </location>
</feature>
<name>A0AA50CLL3_9HYPH</name>
<evidence type="ECO:0000313" key="2">
    <source>
        <dbReference type="EMBL" id="WLR97506.1"/>
    </source>
</evidence>
<keyword evidence="3" id="KW-1185">Reference proteome</keyword>
<dbReference type="RefSeq" id="WP_306037454.1">
    <property type="nucleotide sequence ID" value="NZ_CP132302.1"/>
</dbReference>
<gene>
    <name evidence="2" type="ORF">Q9313_00300</name>
</gene>
<dbReference type="Proteomes" id="UP001234585">
    <property type="component" value="Chromosome"/>
</dbReference>
<dbReference type="AlphaFoldDB" id="A0AA50CLL3"/>
<reference evidence="2 3" key="1">
    <citation type="submission" date="2023-08" db="EMBL/GenBank/DDBJ databases">
        <title>Pathogen: clinical or host-associated sample.</title>
        <authorList>
            <person name="Hergert J."/>
            <person name="Casey R."/>
            <person name="Wagner J."/>
            <person name="Young E.L."/>
            <person name="Oakeson K.F."/>
        </authorList>
    </citation>
    <scope>NUCLEOTIDE SEQUENCE [LARGE SCALE GENOMIC DNA]</scope>
    <source>
        <strain evidence="2 3">1760953</strain>
    </source>
</reference>
<proteinExistence type="predicted"/>
<protein>
    <submittedName>
        <fullName evidence="2">Uncharacterized protein</fullName>
    </submittedName>
</protein>
<evidence type="ECO:0000313" key="3">
    <source>
        <dbReference type="Proteomes" id="UP001234585"/>
    </source>
</evidence>
<feature type="region of interest" description="Disordered" evidence="1">
    <location>
        <begin position="1"/>
        <end position="53"/>
    </location>
</feature>